<protein>
    <submittedName>
        <fullName evidence="3">Uncharacterized protein</fullName>
    </submittedName>
</protein>
<evidence type="ECO:0000313" key="4">
    <source>
        <dbReference type="Proteomes" id="UP001454036"/>
    </source>
</evidence>
<organism evidence="3 4">
    <name type="scientific">Lithospermum erythrorhizon</name>
    <name type="common">Purple gromwell</name>
    <name type="synonym">Lithospermum officinale var. erythrorhizon</name>
    <dbReference type="NCBI Taxonomy" id="34254"/>
    <lineage>
        <taxon>Eukaryota</taxon>
        <taxon>Viridiplantae</taxon>
        <taxon>Streptophyta</taxon>
        <taxon>Embryophyta</taxon>
        <taxon>Tracheophyta</taxon>
        <taxon>Spermatophyta</taxon>
        <taxon>Magnoliopsida</taxon>
        <taxon>eudicotyledons</taxon>
        <taxon>Gunneridae</taxon>
        <taxon>Pentapetalae</taxon>
        <taxon>asterids</taxon>
        <taxon>lamiids</taxon>
        <taxon>Boraginales</taxon>
        <taxon>Boraginaceae</taxon>
        <taxon>Boraginoideae</taxon>
        <taxon>Lithospermeae</taxon>
        <taxon>Lithospermum</taxon>
    </lineage>
</organism>
<evidence type="ECO:0000256" key="2">
    <source>
        <dbReference type="SAM" id="MobiDB-lite"/>
    </source>
</evidence>
<accession>A0AAV3R3Q8</accession>
<gene>
    <name evidence="3" type="ORF">LIER_24249</name>
</gene>
<keyword evidence="1" id="KW-0175">Coiled coil</keyword>
<proteinExistence type="predicted"/>
<evidence type="ECO:0000313" key="3">
    <source>
        <dbReference type="EMBL" id="GAA0169866.1"/>
    </source>
</evidence>
<feature type="coiled-coil region" evidence="1">
    <location>
        <begin position="155"/>
        <end position="182"/>
    </location>
</feature>
<name>A0AAV3R3Q8_LITER</name>
<evidence type="ECO:0000256" key="1">
    <source>
        <dbReference type="SAM" id="Coils"/>
    </source>
</evidence>
<dbReference type="Proteomes" id="UP001454036">
    <property type="component" value="Unassembled WGS sequence"/>
</dbReference>
<comment type="caution">
    <text evidence="3">The sequence shown here is derived from an EMBL/GenBank/DDBJ whole genome shotgun (WGS) entry which is preliminary data.</text>
</comment>
<reference evidence="3 4" key="1">
    <citation type="submission" date="2024-01" db="EMBL/GenBank/DDBJ databases">
        <title>The complete chloroplast genome sequence of Lithospermum erythrorhizon: insights into the phylogenetic relationship among Boraginaceae species and the maternal lineages of purple gromwells.</title>
        <authorList>
            <person name="Okada T."/>
            <person name="Watanabe K."/>
        </authorList>
    </citation>
    <scope>NUCLEOTIDE SEQUENCE [LARGE SCALE GENOMIC DNA]</scope>
</reference>
<dbReference type="AlphaFoldDB" id="A0AAV3R3Q8"/>
<keyword evidence="4" id="KW-1185">Reference proteome</keyword>
<dbReference type="EMBL" id="BAABME010007002">
    <property type="protein sequence ID" value="GAA0169866.1"/>
    <property type="molecule type" value="Genomic_DNA"/>
</dbReference>
<feature type="region of interest" description="Disordered" evidence="2">
    <location>
        <begin position="104"/>
        <end position="134"/>
    </location>
</feature>
<sequence length="229" mass="25838">MAEINPTLPRFFNMHTTSYSGLLTSFSAARYYNIFADPKPDKVVEGRWHSKWCFMRGGMCDTVPKRWTSLAEALHPKFKKIALIKAQIATLKWIFDPPSSNIPHKEPLDDSTGLPPSLSDSLPDEGSDSAPRAKTGYSANYLNFPYTLLGGVHKLERLQLVHNQTTKKVGELEQKVKSAEEAFPQQVQKAIFDYHRSDEFSLEAGKESVYCLCCFTKTYRDVNPSIVAN</sequence>